<feature type="domain" description="Phospholipase D N-terminal" evidence="2">
    <location>
        <begin position="47"/>
        <end position="133"/>
    </location>
</feature>
<evidence type="ECO:0000259" key="2">
    <source>
        <dbReference type="Pfam" id="PF16655"/>
    </source>
</evidence>
<dbReference type="Pfam" id="PF16655">
    <property type="entry name" value="PhoD_N"/>
    <property type="match status" value="1"/>
</dbReference>
<gene>
    <name evidence="3" type="ORF">UFOPK4175_00584</name>
</gene>
<dbReference type="PANTHER" id="PTHR43606">
    <property type="entry name" value="PHOSPHATASE, PUTATIVE (AFU_ORTHOLOGUE AFUA_6G08710)-RELATED"/>
    <property type="match status" value="1"/>
</dbReference>
<dbReference type="NCBIfam" id="TIGR01409">
    <property type="entry name" value="TAT_signal_seq"/>
    <property type="match status" value="1"/>
</dbReference>
<dbReference type="InterPro" id="IPR006311">
    <property type="entry name" value="TAT_signal"/>
</dbReference>
<dbReference type="InterPro" id="IPR038607">
    <property type="entry name" value="PhoD-like_sf"/>
</dbReference>
<organism evidence="3">
    <name type="scientific">freshwater metagenome</name>
    <dbReference type="NCBI Taxonomy" id="449393"/>
    <lineage>
        <taxon>unclassified sequences</taxon>
        <taxon>metagenomes</taxon>
        <taxon>ecological metagenomes</taxon>
    </lineage>
</organism>
<dbReference type="SUPFAM" id="SSF56300">
    <property type="entry name" value="Metallo-dependent phosphatases"/>
    <property type="match status" value="1"/>
</dbReference>
<dbReference type="Gene3D" id="2.60.40.380">
    <property type="entry name" value="Purple acid phosphatase-like, N-terminal"/>
    <property type="match status" value="1"/>
</dbReference>
<dbReference type="InterPro" id="IPR019546">
    <property type="entry name" value="TAT_signal_bac_arc"/>
</dbReference>
<dbReference type="PANTHER" id="PTHR43606:SF2">
    <property type="entry name" value="ALKALINE PHOSPHATASE FAMILY PROTEIN (AFU_ORTHOLOGUE AFUA_5G03860)"/>
    <property type="match status" value="1"/>
</dbReference>
<dbReference type="Gene3D" id="3.60.21.70">
    <property type="entry name" value="PhoD-like phosphatase"/>
    <property type="match status" value="1"/>
</dbReference>
<dbReference type="CDD" id="cd07389">
    <property type="entry name" value="MPP_PhoD"/>
    <property type="match status" value="1"/>
</dbReference>
<evidence type="ECO:0000259" key="1">
    <source>
        <dbReference type="Pfam" id="PF09423"/>
    </source>
</evidence>
<protein>
    <submittedName>
        <fullName evidence="3">Unannotated protein</fullName>
    </submittedName>
</protein>
<reference evidence="3" key="1">
    <citation type="submission" date="2020-05" db="EMBL/GenBank/DDBJ databases">
        <authorList>
            <person name="Chiriac C."/>
            <person name="Salcher M."/>
            <person name="Ghai R."/>
            <person name="Kavagutti S V."/>
        </authorList>
    </citation>
    <scope>NUCLEOTIDE SEQUENCE</scope>
</reference>
<dbReference type="AlphaFoldDB" id="A0A6J7RX77"/>
<dbReference type="Pfam" id="PF09423">
    <property type="entry name" value="PhoD"/>
    <property type="match status" value="1"/>
</dbReference>
<dbReference type="InterPro" id="IPR018946">
    <property type="entry name" value="PhoD-like_MPP"/>
</dbReference>
<evidence type="ECO:0000313" key="3">
    <source>
        <dbReference type="EMBL" id="CAB5033463.1"/>
    </source>
</evidence>
<proteinExistence type="predicted"/>
<dbReference type="InterPro" id="IPR052900">
    <property type="entry name" value="Phospholipid_Metab_Enz"/>
</dbReference>
<accession>A0A6J7RX77</accession>
<sequence length="548" mass="59238">MSDATRRNFLRGAGVTGAALIIAPEALATGVNPRAFSSAAGGTFAEGVIAGDPTTTGMTLWTRLHDVAGKIPVALEVATDKGFRKVVAKQKISAIAASDFSVKAQIKGLKPYTQYYYRFATKSKDSPVGRFRTALPADSNQKVRFAFFSCQDYTFGYYNAHAAMAKDDLDFVVNLGDYIYAEAYHKAGADGVRTDPGGEAVTLKQYRDKYKLYRTDANLRAMHANFAMVSTWDDHEVQDNYAGGAGADGGLAPAKKYTLARQKAGYQAFFESMPISPIKGGPGQRIYRSLRFGKHVEIIMLDERQYRENQPLDDAGMVDLTNPANVDAIKAPRQYLGDKQLAFLKERLKNSTATWKVIANETMMMNTKFGATTDYNLDDWTGYQAQRTDVLGYIRDNSIKNVVSVVGDIHTFAAGDLRVADDDATPVGTEFVGGSISSQGLGDGGLRAAVGIGAPEDATKPFPRTGKAIYDILLGANPWLKNGDVDHHGYGRIKADGAGFGCDLVRMKTIKQKSTAKMPLNDPAGDPWNGISGTFSWTVKPGQAGLSG</sequence>
<dbReference type="PROSITE" id="PS51318">
    <property type="entry name" value="TAT"/>
    <property type="match status" value="1"/>
</dbReference>
<dbReference type="InterPro" id="IPR032093">
    <property type="entry name" value="PhoD_N"/>
</dbReference>
<dbReference type="EMBL" id="CAFBPX010000083">
    <property type="protein sequence ID" value="CAB5033463.1"/>
    <property type="molecule type" value="Genomic_DNA"/>
</dbReference>
<name>A0A6J7RX77_9ZZZZ</name>
<feature type="domain" description="PhoD-like phosphatase metallophosphatase" evidence="1">
    <location>
        <begin position="145"/>
        <end position="496"/>
    </location>
</feature>
<dbReference type="InterPro" id="IPR029052">
    <property type="entry name" value="Metallo-depent_PP-like"/>
</dbReference>